<dbReference type="Gramene" id="OBART11G04420.1">
    <property type="protein sequence ID" value="OBART11G04420.1"/>
    <property type="gene ID" value="OBART11G04420"/>
</dbReference>
<sequence length="126" mass="14242">MPSIATDQQAKPCKECTGEVPDCPAPEPRRWRVSEHRFEASREADDGLLNALCRRHVRLRQAHILLRDVCNEATAAGAAVFSEEVMIIYLVDKIVSLEDVEHDGANDRRLKNPCEDLHQKPSNPWS</sequence>
<organism evidence="2">
    <name type="scientific">Oryza barthii</name>
    <dbReference type="NCBI Taxonomy" id="65489"/>
    <lineage>
        <taxon>Eukaryota</taxon>
        <taxon>Viridiplantae</taxon>
        <taxon>Streptophyta</taxon>
        <taxon>Embryophyta</taxon>
        <taxon>Tracheophyta</taxon>
        <taxon>Spermatophyta</taxon>
        <taxon>Magnoliopsida</taxon>
        <taxon>Liliopsida</taxon>
        <taxon>Poales</taxon>
        <taxon>Poaceae</taxon>
        <taxon>BOP clade</taxon>
        <taxon>Oryzoideae</taxon>
        <taxon>Oryzeae</taxon>
        <taxon>Oryzinae</taxon>
        <taxon>Oryza</taxon>
    </lineage>
</organism>
<proteinExistence type="predicted"/>
<accession>A0A0D3HIQ4</accession>
<dbReference type="PaxDb" id="65489-OBART11G04420.1"/>
<keyword evidence="3" id="KW-1185">Reference proteome</keyword>
<dbReference type="Proteomes" id="UP000026960">
    <property type="component" value="Chromosome 11"/>
</dbReference>
<evidence type="ECO:0000313" key="2">
    <source>
        <dbReference type="EnsemblPlants" id="OBART11G04420.1"/>
    </source>
</evidence>
<feature type="compositionally biased region" description="Basic and acidic residues" evidence="1">
    <location>
        <begin position="105"/>
        <end position="119"/>
    </location>
</feature>
<reference evidence="2" key="1">
    <citation type="journal article" date="2009" name="Rice">
        <title>De Novo Next Generation Sequencing of Plant Genomes.</title>
        <authorList>
            <person name="Rounsley S."/>
            <person name="Marri P.R."/>
            <person name="Yu Y."/>
            <person name="He R."/>
            <person name="Sisneros N."/>
            <person name="Goicoechea J.L."/>
            <person name="Lee S.J."/>
            <person name="Angelova A."/>
            <person name="Kudrna D."/>
            <person name="Luo M."/>
            <person name="Affourtit J."/>
            <person name="Desany B."/>
            <person name="Knight J."/>
            <person name="Niazi F."/>
            <person name="Egholm M."/>
            <person name="Wing R.A."/>
        </authorList>
    </citation>
    <scope>NUCLEOTIDE SEQUENCE [LARGE SCALE GENOMIC DNA]</scope>
    <source>
        <strain evidence="2">cv. IRGC 105608</strain>
    </source>
</reference>
<reference evidence="2" key="2">
    <citation type="submission" date="2015-03" db="UniProtKB">
        <authorList>
            <consortium name="EnsemblPlants"/>
        </authorList>
    </citation>
    <scope>IDENTIFICATION</scope>
</reference>
<feature type="region of interest" description="Disordered" evidence="1">
    <location>
        <begin position="105"/>
        <end position="126"/>
    </location>
</feature>
<dbReference type="EnsemblPlants" id="OBART11G04420.1">
    <property type="protein sequence ID" value="OBART11G04420.1"/>
    <property type="gene ID" value="OBART11G04420"/>
</dbReference>
<name>A0A0D3HIQ4_9ORYZ</name>
<evidence type="ECO:0000256" key="1">
    <source>
        <dbReference type="SAM" id="MobiDB-lite"/>
    </source>
</evidence>
<dbReference type="HOGENOM" id="CLU_1985037_0_0_1"/>
<evidence type="ECO:0000313" key="3">
    <source>
        <dbReference type="Proteomes" id="UP000026960"/>
    </source>
</evidence>
<dbReference type="AlphaFoldDB" id="A0A0D3HIQ4"/>
<protein>
    <submittedName>
        <fullName evidence="2">Uncharacterized protein</fullName>
    </submittedName>
</protein>